<dbReference type="Proteomes" id="UP001431209">
    <property type="component" value="Unassembled WGS sequence"/>
</dbReference>
<feature type="chain" id="PRO_5043565360" evidence="1">
    <location>
        <begin position="20"/>
        <end position="211"/>
    </location>
</feature>
<evidence type="ECO:0000256" key="1">
    <source>
        <dbReference type="SAM" id="SignalP"/>
    </source>
</evidence>
<gene>
    <name evidence="2" type="ORF">AKO1_001402</name>
</gene>
<organism evidence="2 3">
    <name type="scientific">Acrasis kona</name>
    <dbReference type="NCBI Taxonomy" id="1008807"/>
    <lineage>
        <taxon>Eukaryota</taxon>
        <taxon>Discoba</taxon>
        <taxon>Heterolobosea</taxon>
        <taxon>Tetramitia</taxon>
        <taxon>Eutetramitia</taxon>
        <taxon>Acrasidae</taxon>
        <taxon>Acrasis</taxon>
    </lineage>
</organism>
<evidence type="ECO:0000313" key="2">
    <source>
        <dbReference type="EMBL" id="KAL0486589.1"/>
    </source>
</evidence>
<keyword evidence="3" id="KW-1185">Reference proteome</keyword>
<keyword evidence="1" id="KW-0732">Signal</keyword>
<accession>A0AAW2ZBD0</accession>
<feature type="signal peptide" evidence="1">
    <location>
        <begin position="1"/>
        <end position="19"/>
    </location>
</feature>
<protein>
    <submittedName>
        <fullName evidence="2">MPAH1</fullName>
    </submittedName>
</protein>
<reference evidence="2 3" key="1">
    <citation type="submission" date="2024-03" db="EMBL/GenBank/DDBJ databases">
        <title>The Acrasis kona genome and developmental transcriptomes reveal deep origins of eukaryotic multicellular pathways.</title>
        <authorList>
            <person name="Sheikh S."/>
            <person name="Fu C.-J."/>
            <person name="Brown M.W."/>
            <person name="Baldauf S.L."/>
        </authorList>
    </citation>
    <scope>NUCLEOTIDE SEQUENCE [LARGE SCALE GENOMIC DNA]</scope>
    <source>
        <strain evidence="2 3">ATCC MYA-3509</strain>
    </source>
</reference>
<sequence length="211" mass="22929">MSVRSVLLVIVAIVFVVSAQSIPKWPPAPVFSSNVTYTPGFFEGDEELSGAFYFDIKQGFALDAKDSLRTFEKVVSQSNTKKQYVSSKFGEFPPDCIEYSDLSLTGEVSFVPPFGFNSQTIKDAKFIGSQPCGNKKCDTFEYQASGKKVVFSFSGGALVSIQEVGANDQKLRKMEFAGITVLSTLPDGVLNKPSGVQCNPSSSARRLMRGL</sequence>
<name>A0AAW2ZBD0_9EUKA</name>
<dbReference type="AlphaFoldDB" id="A0AAW2ZBD0"/>
<evidence type="ECO:0000313" key="3">
    <source>
        <dbReference type="Proteomes" id="UP001431209"/>
    </source>
</evidence>
<proteinExistence type="predicted"/>
<dbReference type="EMBL" id="JAOPGA020001250">
    <property type="protein sequence ID" value="KAL0486589.1"/>
    <property type="molecule type" value="Genomic_DNA"/>
</dbReference>
<comment type="caution">
    <text evidence="2">The sequence shown here is derived from an EMBL/GenBank/DDBJ whole genome shotgun (WGS) entry which is preliminary data.</text>
</comment>